<feature type="compositionally biased region" description="Acidic residues" evidence="1">
    <location>
        <begin position="172"/>
        <end position="187"/>
    </location>
</feature>
<keyword evidence="2" id="KW-1133">Transmembrane helix</keyword>
<feature type="compositionally biased region" description="Basic and acidic residues" evidence="1">
    <location>
        <begin position="109"/>
        <end position="120"/>
    </location>
</feature>
<proteinExistence type="predicted"/>
<feature type="region of interest" description="Disordered" evidence="1">
    <location>
        <begin position="97"/>
        <end position="214"/>
    </location>
</feature>
<name>A0A9P6UNN9_9FUNG</name>
<feature type="compositionally biased region" description="Acidic residues" evidence="1">
    <location>
        <begin position="147"/>
        <end position="156"/>
    </location>
</feature>
<accession>A0A9P6UNN9</accession>
<organism evidence="3 4">
    <name type="scientific">Dissophora globulifera</name>
    <dbReference type="NCBI Taxonomy" id="979702"/>
    <lineage>
        <taxon>Eukaryota</taxon>
        <taxon>Fungi</taxon>
        <taxon>Fungi incertae sedis</taxon>
        <taxon>Mucoromycota</taxon>
        <taxon>Mortierellomycotina</taxon>
        <taxon>Mortierellomycetes</taxon>
        <taxon>Mortierellales</taxon>
        <taxon>Mortierellaceae</taxon>
        <taxon>Dissophora</taxon>
    </lineage>
</organism>
<dbReference type="EMBL" id="JAAAIP010000748">
    <property type="protein sequence ID" value="KAG0313067.1"/>
    <property type="molecule type" value="Genomic_DNA"/>
</dbReference>
<evidence type="ECO:0000313" key="4">
    <source>
        <dbReference type="Proteomes" id="UP000738325"/>
    </source>
</evidence>
<evidence type="ECO:0000256" key="1">
    <source>
        <dbReference type="SAM" id="MobiDB-lite"/>
    </source>
</evidence>
<keyword evidence="2" id="KW-0812">Transmembrane</keyword>
<protein>
    <submittedName>
        <fullName evidence="3">Uncharacterized protein</fullName>
    </submittedName>
</protein>
<evidence type="ECO:0000256" key="2">
    <source>
        <dbReference type="SAM" id="Phobius"/>
    </source>
</evidence>
<dbReference type="OrthoDB" id="2424872at2759"/>
<keyword evidence="4" id="KW-1185">Reference proteome</keyword>
<feature type="compositionally biased region" description="Acidic residues" evidence="1">
    <location>
        <begin position="97"/>
        <end position="108"/>
    </location>
</feature>
<dbReference type="Proteomes" id="UP000738325">
    <property type="component" value="Unassembled WGS sequence"/>
</dbReference>
<reference evidence="3" key="1">
    <citation type="journal article" date="2020" name="Fungal Divers.">
        <title>Resolving the Mortierellaceae phylogeny through synthesis of multi-gene phylogenetics and phylogenomics.</title>
        <authorList>
            <person name="Vandepol N."/>
            <person name="Liber J."/>
            <person name="Desiro A."/>
            <person name="Na H."/>
            <person name="Kennedy M."/>
            <person name="Barry K."/>
            <person name="Grigoriev I.V."/>
            <person name="Miller A.N."/>
            <person name="O'Donnell K."/>
            <person name="Stajich J.E."/>
            <person name="Bonito G."/>
        </authorList>
    </citation>
    <scope>NUCLEOTIDE SEQUENCE</scope>
    <source>
        <strain evidence="3">REB-010B</strain>
    </source>
</reference>
<feature type="compositionally biased region" description="Acidic residues" evidence="1">
    <location>
        <begin position="121"/>
        <end position="131"/>
    </location>
</feature>
<keyword evidence="2" id="KW-0472">Membrane</keyword>
<dbReference type="AlphaFoldDB" id="A0A9P6UNN9"/>
<feature type="transmembrane region" description="Helical" evidence="2">
    <location>
        <begin position="25"/>
        <end position="45"/>
    </location>
</feature>
<comment type="caution">
    <text evidence="3">The sequence shown here is derived from an EMBL/GenBank/DDBJ whole genome shotgun (WGS) entry which is preliminary data.</text>
</comment>
<evidence type="ECO:0000313" key="3">
    <source>
        <dbReference type="EMBL" id="KAG0313067.1"/>
    </source>
</evidence>
<gene>
    <name evidence="3" type="ORF">BGZ99_009099</name>
</gene>
<feature type="region of interest" description="Disordered" evidence="1">
    <location>
        <begin position="1"/>
        <end position="20"/>
    </location>
</feature>
<feature type="compositionally biased region" description="Basic and acidic residues" evidence="1">
    <location>
        <begin position="188"/>
        <end position="214"/>
    </location>
</feature>
<sequence>MPTLRSDMSAMPRLGGHDDDDDGTIGMGFSILVTVCSLIGMLFCFRRASRLLPRSLNIQLQMFGQNSTNNPGRGPIALSDDDLVGATGLEWEDLEAQLRDDDDDDENDDNVHGGRVRERGEDYDDQDDEMDDMARPLKPMSRKDRYLDEDEDDNGEGQELSNVTVKGRYRDDEDENEDEDDDEDEEFHDFVESAGDKKRDTLFKLEDGDSDRDA</sequence>